<protein>
    <submittedName>
        <fullName evidence="2">FAD-dependent oxidoreductase</fullName>
    </submittedName>
</protein>
<dbReference type="SUPFAM" id="SSF51905">
    <property type="entry name" value="FAD/NAD(P)-binding domain"/>
    <property type="match status" value="1"/>
</dbReference>
<accession>A0A2G1VVB7</accession>
<dbReference type="PANTHER" id="PTHR13847">
    <property type="entry name" value="SARCOSINE DEHYDROGENASE-RELATED"/>
    <property type="match status" value="1"/>
</dbReference>
<dbReference type="InterPro" id="IPR036188">
    <property type="entry name" value="FAD/NAD-bd_sf"/>
</dbReference>
<dbReference type="EMBL" id="NQXA01000001">
    <property type="protein sequence ID" value="PHQ30706.1"/>
    <property type="molecule type" value="Genomic_DNA"/>
</dbReference>
<evidence type="ECO:0000259" key="1">
    <source>
        <dbReference type="Pfam" id="PF01266"/>
    </source>
</evidence>
<dbReference type="OrthoDB" id="1491488at2"/>
<comment type="caution">
    <text evidence="2">The sequence shown here is derived from an EMBL/GenBank/DDBJ whole genome shotgun (WGS) entry which is preliminary data.</text>
</comment>
<dbReference type="PANTHER" id="PTHR13847:SF281">
    <property type="entry name" value="FAD DEPENDENT OXIDOREDUCTASE DOMAIN-CONTAINING PROTEIN"/>
    <property type="match status" value="1"/>
</dbReference>
<dbReference type="Proteomes" id="UP000229433">
    <property type="component" value="Unassembled WGS sequence"/>
</dbReference>
<dbReference type="GO" id="GO:0005737">
    <property type="term" value="C:cytoplasm"/>
    <property type="evidence" value="ECO:0007669"/>
    <property type="project" value="TreeGrafter"/>
</dbReference>
<dbReference type="Gene3D" id="3.30.9.10">
    <property type="entry name" value="D-Amino Acid Oxidase, subunit A, domain 2"/>
    <property type="match status" value="1"/>
</dbReference>
<dbReference type="Gene3D" id="3.50.50.60">
    <property type="entry name" value="FAD/NAD(P)-binding domain"/>
    <property type="match status" value="1"/>
</dbReference>
<reference evidence="2 3" key="1">
    <citation type="submission" date="2017-08" db="EMBL/GenBank/DDBJ databases">
        <title>The whole genome shortgun sequences of strain Leeuwenhoekiella nanhaiensis G18 from the South China Sea.</title>
        <authorList>
            <person name="Liu Q."/>
        </authorList>
    </citation>
    <scope>NUCLEOTIDE SEQUENCE [LARGE SCALE GENOMIC DNA]</scope>
    <source>
        <strain evidence="2 3">G18</strain>
    </source>
</reference>
<name>A0A2G1VVB7_9FLAO</name>
<keyword evidence="3" id="KW-1185">Reference proteome</keyword>
<proteinExistence type="predicted"/>
<sequence>MALSYWEYKTWFTDIDFTIVGSGISGLSCALELREIYPKAKILILERGAMPQGASTKNAGFACFGSVSELLSDLKTHTEDELLNLVEMRIKGLEVLKNRLGEQAIGFKKYGGYELFFQSQQELYETCLDSVEHVNRLLQPLFNDAIFSIKSNAQNFGNIQPKLFFNKEEGELDTGKMMRALVNLAQHHTIQILNNCTVENYTDLGDTVVLKTSLAEFKTRQLFIATNGFAQKLGISTVQPARNQVLITGPIKNLNLTGTYHLDEGYTYFRTIDNRILLGGGRNLDRKGEQTDSFGTTTQIQQYLERILAETILPDTRVEIEHRWSGILGVGDQKQPVLKPLSANIFCGVRLGGMGIAIGSLVGKKLAGLVKH</sequence>
<evidence type="ECO:0000313" key="2">
    <source>
        <dbReference type="EMBL" id="PHQ30706.1"/>
    </source>
</evidence>
<dbReference type="RefSeq" id="WP_099644247.1">
    <property type="nucleotide sequence ID" value="NZ_KZ319287.1"/>
</dbReference>
<gene>
    <name evidence="2" type="ORF">CJ305_00300</name>
</gene>
<feature type="domain" description="FAD dependent oxidoreductase" evidence="1">
    <location>
        <begin position="16"/>
        <end position="367"/>
    </location>
</feature>
<evidence type="ECO:0000313" key="3">
    <source>
        <dbReference type="Proteomes" id="UP000229433"/>
    </source>
</evidence>
<dbReference type="AlphaFoldDB" id="A0A2G1VVB7"/>
<organism evidence="2 3">
    <name type="scientific">Leeuwenhoekiella nanhaiensis</name>
    <dbReference type="NCBI Taxonomy" id="1655491"/>
    <lineage>
        <taxon>Bacteria</taxon>
        <taxon>Pseudomonadati</taxon>
        <taxon>Bacteroidota</taxon>
        <taxon>Flavobacteriia</taxon>
        <taxon>Flavobacteriales</taxon>
        <taxon>Flavobacteriaceae</taxon>
        <taxon>Leeuwenhoekiella</taxon>
    </lineage>
</organism>
<dbReference type="Pfam" id="PF01266">
    <property type="entry name" value="DAO"/>
    <property type="match status" value="1"/>
</dbReference>
<dbReference type="InterPro" id="IPR006076">
    <property type="entry name" value="FAD-dep_OxRdtase"/>
</dbReference>